<reference evidence="2 3" key="1">
    <citation type="journal article" date="2016" name="Nat. Commun.">
        <title>Thousands of microbial genomes shed light on interconnected biogeochemical processes in an aquifer system.</title>
        <authorList>
            <person name="Anantharaman K."/>
            <person name="Brown C.T."/>
            <person name="Hug L.A."/>
            <person name="Sharon I."/>
            <person name="Castelle C.J."/>
            <person name="Probst A.J."/>
            <person name="Thomas B.C."/>
            <person name="Singh A."/>
            <person name="Wilkins M.J."/>
            <person name="Karaoz U."/>
            <person name="Brodie E.L."/>
            <person name="Williams K.H."/>
            <person name="Hubbard S.S."/>
            <person name="Banfield J.F."/>
        </authorList>
    </citation>
    <scope>NUCLEOTIDE SEQUENCE [LARGE SCALE GENOMIC DNA]</scope>
</reference>
<sequence>MELHFTITNLTCGACVKLSTMALRELTEVTDASVDLATGAARVLSKEPISQSDVTEALKAKGYTVAF</sequence>
<evidence type="ECO:0000313" key="2">
    <source>
        <dbReference type="EMBL" id="OGL71981.1"/>
    </source>
</evidence>
<dbReference type="AlphaFoldDB" id="A0A1F7U155"/>
<dbReference type="STRING" id="1802389.A3C17_01080"/>
<dbReference type="EMBL" id="MGDX01000004">
    <property type="protein sequence ID" value="OGL71981.1"/>
    <property type="molecule type" value="Genomic_DNA"/>
</dbReference>
<dbReference type="GO" id="GO:0046872">
    <property type="term" value="F:metal ion binding"/>
    <property type="evidence" value="ECO:0007669"/>
    <property type="project" value="InterPro"/>
</dbReference>
<dbReference type="PROSITE" id="PS50846">
    <property type="entry name" value="HMA_2"/>
    <property type="match status" value="1"/>
</dbReference>
<feature type="domain" description="HMA" evidence="1">
    <location>
        <begin position="1"/>
        <end position="66"/>
    </location>
</feature>
<organism evidence="2 3">
    <name type="scientific">Candidatus Uhrbacteria bacterium RIFCSPHIGHO2_02_FULL_53_13</name>
    <dbReference type="NCBI Taxonomy" id="1802389"/>
    <lineage>
        <taxon>Bacteria</taxon>
        <taxon>Candidatus Uhriibacteriota</taxon>
    </lineage>
</organism>
<gene>
    <name evidence="2" type="ORF">A3C17_01080</name>
</gene>
<proteinExistence type="predicted"/>
<dbReference type="Proteomes" id="UP000177097">
    <property type="component" value="Unassembled WGS sequence"/>
</dbReference>
<dbReference type="CDD" id="cd00371">
    <property type="entry name" value="HMA"/>
    <property type="match status" value="1"/>
</dbReference>
<accession>A0A1F7U155</accession>
<dbReference type="SUPFAM" id="SSF55008">
    <property type="entry name" value="HMA, heavy metal-associated domain"/>
    <property type="match status" value="1"/>
</dbReference>
<dbReference type="InterPro" id="IPR036163">
    <property type="entry name" value="HMA_dom_sf"/>
</dbReference>
<name>A0A1F7U155_9BACT</name>
<evidence type="ECO:0000313" key="3">
    <source>
        <dbReference type="Proteomes" id="UP000177097"/>
    </source>
</evidence>
<protein>
    <recommendedName>
        <fullName evidence="1">HMA domain-containing protein</fullName>
    </recommendedName>
</protein>
<dbReference type="Gene3D" id="3.30.70.100">
    <property type="match status" value="1"/>
</dbReference>
<comment type="caution">
    <text evidence="2">The sequence shown here is derived from an EMBL/GenBank/DDBJ whole genome shotgun (WGS) entry which is preliminary data.</text>
</comment>
<dbReference type="InterPro" id="IPR006121">
    <property type="entry name" value="HMA_dom"/>
</dbReference>
<evidence type="ECO:0000259" key="1">
    <source>
        <dbReference type="PROSITE" id="PS50846"/>
    </source>
</evidence>
<dbReference type="Pfam" id="PF00403">
    <property type="entry name" value="HMA"/>
    <property type="match status" value="1"/>
</dbReference>